<dbReference type="EMBL" id="CP008887">
    <property type="protein sequence ID" value="AIU70824.1"/>
    <property type="molecule type" value="Genomic_DNA"/>
</dbReference>
<dbReference type="Pfam" id="PF13173">
    <property type="entry name" value="AAA_14"/>
    <property type="match status" value="1"/>
</dbReference>
<dbReference type="SMART" id="SM00382">
    <property type="entry name" value="AAA"/>
    <property type="match status" value="1"/>
</dbReference>
<dbReference type="Pfam" id="PF13635">
    <property type="entry name" value="DUF4143"/>
    <property type="match status" value="1"/>
</dbReference>
<dbReference type="InterPro" id="IPR025420">
    <property type="entry name" value="DUF4143"/>
</dbReference>
<dbReference type="PANTHER" id="PTHR33295">
    <property type="entry name" value="ATPASE"/>
    <property type="match status" value="1"/>
</dbReference>
<dbReference type="Gene3D" id="3.40.50.300">
    <property type="entry name" value="P-loop containing nucleotide triphosphate hydrolases"/>
    <property type="match status" value="1"/>
</dbReference>
<sequence length="417" mass="49163">MIDKDLTLQYLADFQEKKLPETVERELRVPLKSEQIITLIGPRRSGKTFYFYQLIKELPREDVLYIDFEHPIFEGFEPKDIMDVLKLHREAFGEPVYIFLDEVQAVKDWERMVRYLHDEGYSVFVTGSSSKLLSMEIASRLRGRTLTYTMLPFSFREFLRARGYHMRRPLSSKREAELKALLREYLEWGGFPRVVLEDNETIREKLLEEYLDMVLYKDVVERYGVRNLHVMKLLLRSLMRSFAKEFSVHAFYNALKSQGIKVSKGVLYEYLSYLEDSMSVFLVKKFSYSLKTSELSIPKVYPVDAGFSRLFSFTPDTGRLMELAVFLELKRREAEVYHYKNHREVDFVITKRGQPVELIQVTYALDSGDVRSREVEALKSAGRKLGVKNLTVITWDYRDEKDGIRFVPLWGFLTEKL</sequence>
<dbReference type="Proteomes" id="UP000029980">
    <property type="component" value="Chromosome"/>
</dbReference>
<name>A0A097QWG4_9EURY</name>
<dbReference type="RefSeq" id="WP_050003780.1">
    <property type="nucleotide sequence ID" value="NZ_CP008887.1"/>
</dbReference>
<dbReference type="STRING" id="1505907.TEU_11040"/>
<dbReference type="InterPro" id="IPR003593">
    <property type="entry name" value="AAA+_ATPase"/>
</dbReference>
<evidence type="ECO:0000313" key="2">
    <source>
        <dbReference type="EMBL" id="AIU70824.1"/>
    </source>
</evidence>
<organism evidence="2 3">
    <name type="scientific">Thermococcus eurythermalis</name>
    <dbReference type="NCBI Taxonomy" id="1505907"/>
    <lineage>
        <taxon>Archaea</taxon>
        <taxon>Methanobacteriati</taxon>
        <taxon>Methanobacteriota</taxon>
        <taxon>Thermococci</taxon>
        <taxon>Thermococcales</taxon>
        <taxon>Thermococcaceae</taxon>
        <taxon>Thermococcus</taxon>
    </lineage>
</organism>
<gene>
    <name evidence="2" type="ORF">TEU_11040</name>
</gene>
<evidence type="ECO:0000259" key="1">
    <source>
        <dbReference type="SMART" id="SM00382"/>
    </source>
</evidence>
<dbReference type="KEGG" id="teu:TEU_11040"/>
<dbReference type="GeneID" id="25153964"/>
<dbReference type="OrthoDB" id="371918at2157"/>
<accession>A0A097QWG4</accession>
<dbReference type="PANTHER" id="PTHR33295:SF8">
    <property type="entry name" value="AAA+ ATPASE DOMAIN-CONTAINING PROTEIN"/>
    <property type="match status" value="1"/>
</dbReference>
<reference evidence="2 3" key="1">
    <citation type="journal article" date="2015" name="Int. J. Syst. Evol. Microbiol.">
        <title>Thermococcus eurythermalis sp. nov., a conditional piezophilic hyperthermophilic archaeon with a wide temperature range isolated from an oil-immersed chimney in the Guaymas Basin.</title>
        <authorList>
            <person name="Zhao W."/>
            <person name="Zeng X."/>
            <person name="Xiao X."/>
        </authorList>
    </citation>
    <scope>NUCLEOTIDE SEQUENCE [LARGE SCALE GENOMIC DNA]</scope>
    <source>
        <strain evidence="2 3">A501</strain>
    </source>
</reference>
<dbReference type="HOGENOM" id="CLU_041527_0_0_2"/>
<proteinExistence type="predicted"/>
<dbReference type="InterPro" id="IPR027417">
    <property type="entry name" value="P-loop_NTPase"/>
</dbReference>
<feature type="domain" description="AAA+ ATPase" evidence="1">
    <location>
        <begin position="33"/>
        <end position="151"/>
    </location>
</feature>
<evidence type="ECO:0000313" key="3">
    <source>
        <dbReference type="Proteomes" id="UP000029980"/>
    </source>
</evidence>
<protein>
    <recommendedName>
        <fullName evidence="1">AAA+ ATPase domain-containing protein</fullName>
    </recommendedName>
</protein>
<dbReference type="SUPFAM" id="SSF52540">
    <property type="entry name" value="P-loop containing nucleoside triphosphate hydrolases"/>
    <property type="match status" value="1"/>
</dbReference>
<keyword evidence="3" id="KW-1185">Reference proteome</keyword>
<dbReference type="InterPro" id="IPR041682">
    <property type="entry name" value="AAA_14"/>
</dbReference>
<dbReference type="AlphaFoldDB" id="A0A097QWG4"/>